<proteinExistence type="inferred from homology"/>
<feature type="compositionally biased region" description="Pro residues" evidence="2">
    <location>
        <begin position="169"/>
        <end position="185"/>
    </location>
</feature>
<evidence type="ECO:0000256" key="2">
    <source>
        <dbReference type="SAM" id="MobiDB-lite"/>
    </source>
</evidence>
<name>A0AAD6NF82_DREDA</name>
<evidence type="ECO:0000259" key="3">
    <source>
        <dbReference type="Pfam" id="PF17172"/>
    </source>
</evidence>
<organism evidence="4 5">
    <name type="scientific">Drechslerella dactyloides</name>
    <name type="common">Nematode-trapping fungus</name>
    <name type="synonym">Arthrobotrys dactyloides</name>
    <dbReference type="NCBI Taxonomy" id="74499"/>
    <lineage>
        <taxon>Eukaryota</taxon>
        <taxon>Fungi</taxon>
        <taxon>Dikarya</taxon>
        <taxon>Ascomycota</taxon>
        <taxon>Pezizomycotina</taxon>
        <taxon>Orbiliomycetes</taxon>
        <taxon>Orbiliales</taxon>
        <taxon>Orbiliaceae</taxon>
        <taxon>Drechslerella</taxon>
    </lineage>
</organism>
<dbReference type="PANTHER" id="PTHR12289:SF41">
    <property type="entry name" value="FAILED AXON CONNECTIONS-RELATED"/>
    <property type="match status" value="1"/>
</dbReference>
<dbReference type="SFLD" id="SFLDS00019">
    <property type="entry name" value="Glutathione_Transferase_(cytos"/>
    <property type="match status" value="1"/>
</dbReference>
<dbReference type="GO" id="GO:0005737">
    <property type="term" value="C:cytoplasm"/>
    <property type="evidence" value="ECO:0007669"/>
    <property type="project" value="TreeGrafter"/>
</dbReference>
<dbReference type="InterPro" id="IPR036249">
    <property type="entry name" value="Thioredoxin-like_sf"/>
</dbReference>
<dbReference type="PANTHER" id="PTHR12289">
    <property type="entry name" value="METAXIN RELATED"/>
    <property type="match status" value="1"/>
</dbReference>
<dbReference type="InterPro" id="IPR026928">
    <property type="entry name" value="FAX/IsoI-like"/>
</dbReference>
<dbReference type="InterPro" id="IPR040079">
    <property type="entry name" value="Glutathione_S-Trfase"/>
</dbReference>
<dbReference type="SFLD" id="SFLDG01180">
    <property type="entry name" value="SUF1"/>
    <property type="match status" value="1"/>
</dbReference>
<protein>
    <submittedName>
        <fullName evidence="4">Metaxin-2</fullName>
    </submittedName>
</protein>
<dbReference type="Gene3D" id="3.40.30.10">
    <property type="entry name" value="Glutaredoxin"/>
    <property type="match status" value="1"/>
</dbReference>
<dbReference type="AlphaFoldDB" id="A0AAD6NF82"/>
<comment type="caution">
    <text evidence="4">The sequence shown here is derived from an EMBL/GenBank/DDBJ whole genome shotgun (WGS) entry which is preliminary data.</text>
</comment>
<dbReference type="Proteomes" id="UP001221413">
    <property type="component" value="Unassembled WGS sequence"/>
</dbReference>
<evidence type="ECO:0000313" key="5">
    <source>
        <dbReference type="Proteomes" id="UP001221413"/>
    </source>
</evidence>
<dbReference type="InterPro" id="IPR012336">
    <property type="entry name" value="Thioredoxin-like_fold"/>
</dbReference>
<comment type="similarity">
    <text evidence="1">Belongs to the FAX family.</text>
</comment>
<gene>
    <name evidence="4" type="ORF">Dda_9245</name>
</gene>
<dbReference type="SFLD" id="SFLDG01200">
    <property type="entry name" value="SUF1.1"/>
    <property type="match status" value="1"/>
</dbReference>
<accession>A0AAD6NF82</accession>
<evidence type="ECO:0000256" key="1">
    <source>
        <dbReference type="ARBA" id="ARBA00006475"/>
    </source>
</evidence>
<evidence type="ECO:0000313" key="4">
    <source>
        <dbReference type="EMBL" id="KAJ6255954.1"/>
    </source>
</evidence>
<dbReference type="InterPro" id="IPR050931">
    <property type="entry name" value="Mito_Protein_Transport_Metaxin"/>
</dbReference>
<dbReference type="SUPFAM" id="SSF52833">
    <property type="entry name" value="Thioredoxin-like"/>
    <property type="match status" value="1"/>
</dbReference>
<dbReference type="EMBL" id="JAQGDS010000016">
    <property type="protein sequence ID" value="KAJ6255954.1"/>
    <property type="molecule type" value="Genomic_DNA"/>
</dbReference>
<dbReference type="Pfam" id="PF17172">
    <property type="entry name" value="GST_N_4"/>
    <property type="match status" value="1"/>
</dbReference>
<keyword evidence="5" id="KW-1185">Reference proteome</keyword>
<sequence>MSEIPELEELYVYEMPGKEMVYTFLSSSLLENISNSNRGTLRQAEREERRKTVERRTRQRQASLDACWRQKYTHVIREISWLSHLEQMRKHARPIDAHTARTFGIPAAWRAGAGPAAGFATPTTIRPVAQVITSAYDNDVLMTGVDAEIPIIRKLKCGNPPHFLENERPTPPASPKPSPRPPRSPNPTVVVHAFEKASGTPTVSPFCQKLECHLRFAGVQYTEKDALPHKAPKKKLPYITINDTTVSDSGFIVRYLKEHKIVDLDGAAGLTDLQKAESLAYRGFWEEGIYHAIVSYRWSRKENVPIISNELFGKLPVVIRGSFSWWFGRSLNKTLTMQGIGRHTPAEVDTILREAFAALETRLTTASGKAEWFHHTAAPTDIDAVLAGMLINVCGTRSNALPKDIVLKSVVLRGYLKMVVEQYFPEFAGLLTEIREVEAQHPVAANPPVL</sequence>
<feature type="domain" description="Thioredoxin-like fold" evidence="3">
    <location>
        <begin position="205"/>
        <end position="303"/>
    </location>
</feature>
<reference evidence="4" key="1">
    <citation type="submission" date="2023-01" db="EMBL/GenBank/DDBJ databases">
        <title>The chitinases involved in constricting ring structure development in the nematode-trapping fungus Drechslerella dactyloides.</title>
        <authorList>
            <person name="Wang R."/>
            <person name="Zhang L."/>
            <person name="Tang P."/>
            <person name="Li S."/>
            <person name="Liang L."/>
        </authorList>
    </citation>
    <scope>NUCLEOTIDE SEQUENCE</scope>
    <source>
        <strain evidence="4">YMF1.00031</strain>
    </source>
</reference>
<feature type="region of interest" description="Disordered" evidence="2">
    <location>
        <begin position="160"/>
        <end position="188"/>
    </location>
</feature>